<proteinExistence type="predicted"/>
<name>A0AAV0CS01_9ASTE</name>
<feature type="compositionally biased region" description="Basic and acidic residues" evidence="1">
    <location>
        <begin position="23"/>
        <end position="35"/>
    </location>
</feature>
<sequence length="405" mass="45660">MAKRKRLNIVSTNNYSTMPQSERTGESDSSQHREQQQNIETEYSDPQPSISANTSSSQPQPSGVSKKVRGPTKKLSIWELKSDTRIAVTFNEKVQPIGEGKELTQFLGTLVKMPSHVGINFDDWRDVAHTTKETLWSIVKEKFKFLPAETLDVKKWVIANLGSKWKSWKNTLRSKNYDPVLTIDEMVQKEKDMRVNKSQFTELVKTWMNPEFQAMSEIKKESRSKNQEPHTTGSKSFARLAEEEAMTNNGVLPTRGKLYIKTRTRKDGTIVNSAATAVVESLHHVMNEDVETQDSEETTDWRNDDLAKVKGPEKRGRIRCVGFTIVKDKQTSSSQQSQIPIQDPQVPILQAQVSSLSRKVDILLGAFKHNMTSSQLCAILNSLNNEAVNEPTPTNEPSSTGSHQT</sequence>
<dbReference type="Proteomes" id="UP001152523">
    <property type="component" value="Unassembled WGS sequence"/>
</dbReference>
<comment type="caution">
    <text evidence="2">The sequence shown here is derived from an EMBL/GenBank/DDBJ whole genome shotgun (WGS) entry which is preliminary data.</text>
</comment>
<protein>
    <recommendedName>
        <fullName evidence="4">Transposase, Ptta/En/Spm, plant</fullName>
    </recommendedName>
</protein>
<organism evidence="2 3">
    <name type="scientific">Cuscuta epithymum</name>
    <dbReference type="NCBI Taxonomy" id="186058"/>
    <lineage>
        <taxon>Eukaryota</taxon>
        <taxon>Viridiplantae</taxon>
        <taxon>Streptophyta</taxon>
        <taxon>Embryophyta</taxon>
        <taxon>Tracheophyta</taxon>
        <taxon>Spermatophyta</taxon>
        <taxon>Magnoliopsida</taxon>
        <taxon>eudicotyledons</taxon>
        <taxon>Gunneridae</taxon>
        <taxon>Pentapetalae</taxon>
        <taxon>asterids</taxon>
        <taxon>lamiids</taxon>
        <taxon>Solanales</taxon>
        <taxon>Convolvulaceae</taxon>
        <taxon>Cuscuteae</taxon>
        <taxon>Cuscuta</taxon>
        <taxon>Cuscuta subgen. Cuscuta</taxon>
    </lineage>
</organism>
<reference evidence="2" key="1">
    <citation type="submission" date="2022-07" db="EMBL/GenBank/DDBJ databases">
        <authorList>
            <person name="Macas J."/>
            <person name="Novak P."/>
            <person name="Neumann P."/>
        </authorList>
    </citation>
    <scope>NUCLEOTIDE SEQUENCE</scope>
</reference>
<evidence type="ECO:0000256" key="1">
    <source>
        <dbReference type="SAM" id="MobiDB-lite"/>
    </source>
</evidence>
<feature type="region of interest" description="Disordered" evidence="1">
    <location>
        <begin position="218"/>
        <end position="238"/>
    </location>
</feature>
<evidence type="ECO:0008006" key="4">
    <source>
        <dbReference type="Google" id="ProtNLM"/>
    </source>
</evidence>
<feature type="compositionally biased region" description="Polar residues" evidence="1">
    <location>
        <begin position="9"/>
        <end position="22"/>
    </location>
</feature>
<accession>A0AAV0CS01</accession>
<evidence type="ECO:0000313" key="2">
    <source>
        <dbReference type="EMBL" id="CAH9081309.1"/>
    </source>
</evidence>
<dbReference type="InterPro" id="IPR004252">
    <property type="entry name" value="Probable_transposase_24"/>
</dbReference>
<keyword evidence="3" id="KW-1185">Reference proteome</keyword>
<feature type="compositionally biased region" description="Polar residues" evidence="1">
    <location>
        <begin position="36"/>
        <end position="63"/>
    </location>
</feature>
<dbReference type="PANTHER" id="PTHR33144">
    <property type="entry name" value="OS10G0409366 PROTEIN-RELATED"/>
    <property type="match status" value="1"/>
</dbReference>
<dbReference type="PANTHER" id="PTHR33144:SF50">
    <property type="entry name" value="OS03G0714750 PROTEIN"/>
    <property type="match status" value="1"/>
</dbReference>
<feature type="region of interest" description="Disordered" evidence="1">
    <location>
        <begin position="1"/>
        <end position="70"/>
    </location>
</feature>
<dbReference type="EMBL" id="CAMAPF010000036">
    <property type="protein sequence ID" value="CAH9081309.1"/>
    <property type="molecule type" value="Genomic_DNA"/>
</dbReference>
<gene>
    <name evidence="2" type="ORF">CEPIT_LOCUS7637</name>
</gene>
<feature type="compositionally biased region" description="Basic and acidic residues" evidence="1">
    <location>
        <begin position="218"/>
        <end position="228"/>
    </location>
</feature>
<dbReference type="Pfam" id="PF03004">
    <property type="entry name" value="Transposase_24"/>
    <property type="match status" value="1"/>
</dbReference>
<dbReference type="AlphaFoldDB" id="A0AAV0CS01"/>
<evidence type="ECO:0000313" key="3">
    <source>
        <dbReference type="Proteomes" id="UP001152523"/>
    </source>
</evidence>